<comment type="caution">
    <text evidence="1">The sequence shown here is derived from an EMBL/GenBank/DDBJ whole genome shotgun (WGS) entry which is preliminary data.</text>
</comment>
<protein>
    <submittedName>
        <fullName evidence="1">Uncharacterized protein</fullName>
    </submittedName>
</protein>
<dbReference type="AlphaFoldDB" id="A0AAV4DVK4"/>
<reference evidence="1 2" key="1">
    <citation type="journal article" date="2021" name="Elife">
        <title>Chloroplast acquisition without the gene transfer in kleptoplastic sea slugs, Plakobranchus ocellatus.</title>
        <authorList>
            <person name="Maeda T."/>
            <person name="Takahashi S."/>
            <person name="Yoshida T."/>
            <person name="Shimamura S."/>
            <person name="Takaki Y."/>
            <person name="Nagai Y."/>
            <person name="Toyoda A."/>
            <person name="Suzuki Y."/>
            <person name="Arimoto A."/>
            <person name="Ishii H."/>
            <person name="Satoh N."/>
            <person name="Nishiyama T."/>
            <person name="Hasebe M."/>
            <person name="Maruyama T."/>
            <person name="Minagawa J."/>
            <person name="Obokata J."/>
            <person name="Shigenobu S."/>
        </authorList>
    </citation>
    <scope>NUCLEOTIDE SEQUENCE [LARGE SCALE GENOMIC DNA]</scope>
</reference>
<evidence type="ECO:0000313" key="2">
    <source>
        <dbReference type="Proteomes" id="UP000735302"/>
    </source>
</evidence>
<dbReference type="EMBL" id="BLXT01008368">
    <property type="protein sequence ID" value="GFO48037.1"/>
    <property type="molecule type" value="Genomic_DNA"/>
</dbReference>
<evidence type="ECO:0000313" key="1">
    <source>
        <dbReference type="EMBL" id="GFO48037.1"/>
    </source>
</evidence>
<accession>A0AAV4DVK4</accession>
<gene>
    <name evidence="1" type="ORF">PoB_007454200</name>
</gene>
<name>A0AAV4DVK4_9GAST</name>
<organism evidence="1 2">
    <name type="scientific">Plakobranchus ocellatus</name>
    <dbReference type="NCBI Taxonomy" id="259542"/>
    <lineage>
        <taxon>Eukaryota</taxon>
        <taxon>Metazoa</taxon>
        <taxon>Spiralia</taxon>
        <taxon>Lophotrochozoa</taxon>
        <taxon>Mollusca</taxon>
        <taxon>Gastropoda</taxon>
        <taxon>Heterobranchia</taxon>
        <taxon>Euthyneura</taxon>
        <taxon>Panpulmonata</taxon>
        <taxon>Sacoglossa</taxon>
        <taxon>Placobranchoidea</taxon>
        <taxon>Plakobranchidae</taxon>
        <taxon>Plakobranchus</taxon>
    </lineage>
</organism>
<dbReference type="Proteomes" id="UP000735302">
    <property type="component" value="Unassembled WGS sequence"/>
</dbReference>
<proteinExistence type="predicted"/>
<sequence length="113" mass="12924">MSTYQLRLFHRSRTARWRRDSKVYADFQGKFVVPMVTKAPGKKGLAGKTLTWISGFKTSVQNIIWHEKGWDGWREQAPILNSQILYSARHCYRQISADSRVSSLAVGPPTPSQ</sequence>
<keyword evidence="2" id="KW-1185">Reference proteome</keyword>